<dbReference type="SUPFAM" id="SSF56801">
    <property type="entry name" value="Acetyl-CoA synthetase-like"/>
    <property type="match status" value="1"/>
</dbReference>
<sequence length="447" mass="48985">MTSNTLPNYTVLDPKLDRLPPAQLEALQAERLRNMVRYVYAATPFWRRKLDKAKVHPEQIRGLADLSKIPFCTKEELQADQAEHPPFGSYLGIDRSKLTKFMTTSGTTGKPLRRVFSGRDWSYVLDRFQRNPRSGPGDIMVILGPMDGLMGPTAGVESASRTGAMVVLAGLYDSKSKVRLLTELKPTAVNGTASYLLYLLDVAREMGVDLATLGIKTVLSVGEPGAAIPATRQRLQAGWGAFINDGYGMTELFPLGGGCRHSRALHIASDLVITEIVDAETGTPVAPGEPGEIVYTNLVGDSQPLLRYRTRDIARLSSSEPCACGFTGIRLKNAIEGRVDDMIWFRGANLYPSAIEEVVRNFTELADEYEIVIEGDGSLPRMTVRVETRPGVEVAAHVDLKKRFKESLTAAVRIASTLEVLPYGTLPQAKAGAKKRRVIDKRSPAKQ</sequence>
<dbReference type="Gene3D" id="3.40.50.12780">
    <property type="entry name" value="N-terminal domain of ligase-like"/>
    <property type="match status" value="1"/>
</dbReference>
<evidence type="ECO:0000259" key="1">
    <source>
        <dbReference type="Pfam" id="PF00501"/>
    </source>
</evidence>
<dbReference type="PANTHER" id="PTHR43845">
    <property type="entry name" value="BLR5969 PROTEIN"/>
    <property type="match status" value="1"/>
</dbReference>
<dbReference type="InterPro" id="IPR000873">
    <property type="entry name" value="AMP-dep_synth/lig_dom"/>
</dbReference>
<dbReference type="Gene3D" id="3.30.300.30">
    <property type="match status" value="1"/>
</dbReference>
<name>A0A381SPW4_9ZZZZ</name>
<dbReference type="Pfam" id="PF14535">
    <property type="entry name" value="AMP-binding_C_2"/>
    <property type="match status" value="1"/>
</dbReference>
<evidence type="ECO:0008006" key="4">
    <source>
        <dbReference type="Google" id="ProtNLM"/>
    </source>
</evidence>
<reference evidence="3" key="1">
    <citation type="submission" date="2018-05" db="EMBL/GenBank/DDBJ databases">
        <authorList>
            <person name="Lanie J.A."/>
            <person name="Ng W.-L."/>
            <person name="Kazmierczak K.M."/>
            <person name="Andrzejewski T.M."/>
            <person name="Davidsen T.M."/>
            <person name="Wayne K.J."/>
            <person name="Tettelin H."/>
            <person name="Glass J.I."/>
            <person name="Rusch D."/>
            <person name="Podicherti R."/>
            <person name="Tsui H.-C.T."/>
            <person name="Winkler M.E."/>
        </authorList>
    </citation>
    <scope>NUCLEOTIDE SEQUENCE</scope>
</reference>
<dbReference type="InterPro" id="IPR028154">
    <property type="entry name" value="AMP-dep_Lig_C"/>
</dbReference>
<organism evidence="3">
    <name type="scientific">marine metagenome</name>
    <dbReference type="NCBI Taxonomy" id="408172"/>
    <lineage>
        <taxon>unclassified sequences</taxon>
        <taxon>metagenomes</taxon>
        <taxon>ecological metagenomes</taxon>
    </lineage>
</organism>
<protein>
    <recommendedName>
        <fullName evidence="4">AMP-dependent ligase C-terminal domain-containing protein</fullName>
    </recommendedName>
</protein>
<dbReference type="PANTHER" id="PTHR43845:SF1">
    <property type="entry name" value="BLR5969 PROTEIN"/>
    <property type="match status" value="1"/>
</dbReference>
<evidence type="ECO:0000259" key="2">
    <source>
        <dbReference type="Pfam" id="PF14535"/>
    </source>
</evidence>
<evidence type="ECO:0000313" key="3">
    <source>
        <dbReference type="EMBL" id="SVA05529.1"/>
    </source>
</evidence>
<dbReference type="InterPro" id="IPR045851">
    <property type="entry name" value="AMP-bd_C_sf"/>
</dbReference>
<feature type="domain" description="AMP-dependent synthetase/ligase" evidence="1">
    <location>
        <begin position="28"/>
        <end position="295"/>
    </location>
</feature>
<feature type="domain" description="AMP-dependent ligase C-terminal" evidence="2">
    <location>
        <begin position="347"/>
        <end position="442"/>
    </location>
</feature>
<dbReference type="EMBL" id="UINC01003349">
    <property type="protein sequence ID" value="SVA05529.1"/>
    <property type="molecule type" value="Genomic_DNA"/>
</dbReference>
<gene>
    <name evidence="3" type="ORF">METZ01_LOCUS58383</name>
</gene>
<dbReference type="AlphaFoldDB" id="A0A381SPW4"/>
<dbReference type="Pfam" id="PF00501">
    <property type="entry name" value="AMP-binding"/>
    <property type="match status" value="1"/>
</dbReference>
<proteinExistence type="predicted"/>
<accession>A0A381SPW4</accession>
<dbReference type="InterPro" id="IPR042099">
    <property type="entry name" value="ANL_N_sf"/>
</dbReference>